<proteinExistence type="predicted"/>
<accession>A0A084SNP8</accession>
<sequence length="425" mass="48670">MRLPDWRAATPTGPHTPTVDELDFRSLYQKTKYVVETADGWSLVITRYRPVKQPFAQPLFGEPLLLVHGFSQNRHAWTSGQFVKNLLFFGVDIHILELRGHGKSSIEFQKERAARFRRPLPQDLDYGWDIDSYFLYDLPAAVSGVKRITRRERIFYCGHSMGGMLGYGYAGIHDDFEGLITIGSPADLGRGIAALRVLALGTPLLGAAIDMGIAGLNLEERVGHTGRMLLARGASAVNEKLARWFEPKDGPQQRSFHYIPVDDWLKFAEKQLARAEDHPVFNRLTTRINRLSNPARVSSKDVRWLLREGGEREPRKVVEQFARWIRRGEMVCYRTGFDFKRGFSKIHIPMAIIFGDMDPLASVESTRSVYHAAQSEYLLWRPVKGNSHIELTMGHDIRQICYDIKNLIEYSRTHRTRKPALPRLR</sequence>
<dbReference type="PANTHER" id="PTHR11005">
    <property type="entry name" value="LYSOSOMAL ACID LIPASE-RELATED"/>
    <property type="match status" value="1"/>
</dbReference>
<dbReference type="Proteomes" id="UP000028547">
    <property type="component" value="Unassembled WGS sequence"/>
</dbReference>
<dbReference type="EMBL" id="JPMI01000223">
    <property type="protein sequence ID" value="KFA90083.1"/>
    <property type="molecule type" value="Genomic_DNA"/>
</dbReference>
<evidence type="ECO:0000313" key="4">
    <source>
        <dbReference type="EMBL" id="KFA90083.1"/>
    </source>
</evidence>
<dbReference type="InterPro" id="IPR029058">
    <property type="entry name" value="AB_hydrolase_fold"/>
</dbReference>
<dbReference type="RefSeq" id="WP_043403441.1">
    <property type="nucleotide sequence ID" value="NZ_JPMI01000223.1"/>
</dbReference>
<keyword evidence="1" id="KW-0442">Lipid degradation</keyword>
<dbReference type="InterPro" id="IPR000073">
    <property type="entry name" value="AB_hydrolase_1"/>
</dbReference>
<dbReference type="SUPFAM" id="SSF53474">
    <property type="entry name" value="alpha/beta-Hydrolases"/>
    <property type="match status" value="1"/>
</dbReference>
<dbReference type="AlphaFoldDB" id="A0A084SNP8"/>
<evidence type="ECO:0000259" key="3">
    <source>
        <dbReference type="Pfam" id="PF00561"/>
    </source>
</evidence>
<dbReference type="Pfam" id="PF00561">
    <property type="entry name" value="Abhydrolase_1"/>
    <property type="match status" value="1"/>
</dbReference>
<feature type="domain" description="AB hydrolase-1" evidence="3">
    <location>
        <begin position="63"/>
        <end position="184"/>
    </location>
</feature>
<evidence type="ECO:0000256" key="2">
    <source>
        <dbReference type="ARBA" id="ARBA00023098"/>
    </source>
</evidence>
<evidence type="ECO:0000256" key="1">
    <source>
        <dbReference type="ARBA" id="ARBA00022963"/>
    </source>
</evidence>
<dbReference type="Gene3D" id="3.40.50.1820">
    <property type="entry name" value="alpha/beta hydrolase"/>
    <property type="match status" value="1"/>
</dbReference>
<evidence type="ECO:0000313" key="5">
    <source>
        <dbReference type="Proteomes" id="UP000028547"/>
    </source>
</evidence>
<gene>
    <name evidence="4" type="ORF">Q664_30690</name>
</gene>
<organism evidence="4 5">
    <name type="scientific">Archangium violaceum Cb vi76</name>
    <dbReference type="NCBI Taxonomy" id="1406225"/>
    <lineage>
        <taxon>Bacteria</taxon>
        <taxon>Pseudomonadati</taxon>
        <taxon>Myxococcota</taxon>
        <taxon>Myxococcia</taxon>
        <taxon>Myxococcales</taxon>
        <taxon>Cystobacterineae</taxon>
        <taxon>Archangiaceae</taxon>
        <taxon>Archangium</taxon>
    </lineage>
</organism>
<dbReference type="GO" id="GO:0016042">
    <property type="term" value="P:lipid catabolic process"/>
    <property type="evidence" value="ECO:0007669"/>
    <property type="project" value="UniProtKB-KW"/>
</dbReference>
<comment type="caution">
    <text evidence="4">The sequence shown here is derived from an EMBL/GenBank/DDBJ whole genome shotgun (WGS) entry which is preliminary data.</text>
</comment>
<reference evidence="4 5" key="1">
    <citation type="submission" date="2014-07" db="EMBL/GenBank/DDBJ databases">
        <title>Draft Genome Sequence of Gephyronic Acid Producer, Cystobacter violaceus Strain Cb vi76.</title>
        <authorList>
            <person name="Stevens D.C."/>
            <person name="Young J."/>
            <person name="Carmichael R."/>
            <person name="Tan J."/>
            <person name="Taylor R.E."/>
        </authorList>
    </citation>
    <scope>NUCLEOTIDE SEQUENCE [LARGE SCALE GENOMIC DNA]</scope>
    <source>
        <strain evidence="4 5">Cb vi76</strain>
    </source>
</reference>
<keyword evidence="2" id="KW-0443">Lipid metabolism</keyword>
<name>A0A084SNP8_9BACT</name>
<protein>
    <submittedName>
        <fullName evidence="4">Polyhydroxyalkanoic acid synthase</fullName>
    </submittedName>
</protein>